<dbReference type="InterPro" id="IPR011430">
    <property type="entry name" value="UTP20_N"/>
</dbReference>
<keyword evidence="5" id="KW-1185">Reference proteome</keyword>
<dbReference type="InterPro" id="IPR046523">
    <property type="entry name" value="UTP20_dom"/>
</dbReference>
<evidence type="ECO:0000259" key="3">
    <source>
        <dbReference type="Pfam" id="PF20416"/>
    </source>
</evidence>
<dbReference type="EMBL" id="JAHDYR010000025">
    <property type="protein sequence ID" value="KAG9393308.1"/>
    <property type="molecule type" value="Genomic_DNA"/>
</dbReference>
<organism evidence="4 5">
    <name type="scientific">Carpediemonas membranifera</name>
    <dbReference type="NCBI Taxonomy" id="201153"/>
    <lineage>
        <taxon>Eukaryota</taxon>
        <taxon>Metamonada</taxon>
        <taxon>Carpediemonas-like organisms</taxon>
        <taxon>Carpediemonas</taxon>
    </lineage>
</organism>
<feature type="region of interest" description="Disordered" evidence="1">
    <location>
        <begin position="112"/>
        <end position="140"/>
    </location>
</feature>
<comment type="caution">
    <text evidence="4">The sequence shown here is derived from an EMBL/GenBank/DDBJ whole genome shotgun (WGS) entry which is preliminary data.</text>
</comment>
<dbReference type="GO" id="GO:0030686">
    <property type="term" value="C:90S preribosome"/>
    <property type="evidence" value="ECO:0007669"/>
    <property type="project" value="TreeGrafter"/>
</dbReference>
<dbReference type="Pfam" id="PF07539">
    <property type="entry name" value="UTP20_N"/>
    <property type="match status" value="1"/>
</dbReference>
<feature type="domain" description="U3 small nucleolar RNA-associated protein 20 N-terminal" evidence="2">
    <location>
        <begin position="355"/>
        <end position="594"/>
    </location>
</feature>
<evidence type="ECO:0000313" key="4">
    <source>
        <dbReference type="EMBL" id="KAG9393308.1"/>
    </source>
</evidence>
<dbReference type="InterPro" id="IPR011989">
    <property type="entry name" value="ARM-like"/>
</dbReference>
<dbReference type="InterPro" id="IPR016024">
    <property type="entry name" value="ARM-type_fold"/>
</dbReference>
<reference evidence="4" key="1">
    <citation type="submission" date="2021-05" db="EMBL/GenBank/DDBJ databases">
        <title>A free-living protist that lacks canonical eukaryotic 1 DNA replication and segregation systems.</title>
        <authorList>
            <person name="Salas-Leiva D.E."/>
            <person name="Tromer E.C."/>
            <person name="Curtis B.A."/>
            <person name="Jerlstrom-Hultqvist J."/>
            <person name="Kolisko M."/>
            <person name="Yi Z."/>
            <person name="Salas-Leiva J.S."/>
            <person name="Gallot-Lavallee L."/>
            <person name="Kops G.J.P.L."/>
            <person name="Archibald J.M."/>
            <person name="Simpson A.G.B."/>
            <person name="Roger A.J."/>
        </authorList>
    </citation>
    <scope>NUCLEOTIDE SEQUENCE</scope>
    <source>
        <strain evidence="4">BICM</strain>
    </source>
</reference>
<dbReference type="Pfam" id="PF20416">
    <property type="entry name" value="UTP20"/>
    <property type="match status" value="1"/>
</dbReference>
<evidence type="ECO:0000256" key="1">
    <source>
        <dbReference type="SAM" id="MobiDB-lite"/>
    </source>
</evidence>
<feature type="compositionally biased region" description="Basic and acidic residues" evidence="1">
    <location>
        <begin position="536"/>
        <end position="550"/>
    </location>
</feature>
<feature type="region of interest" description="Disordered" evidence="1">
    <location>
        <begin position="2113"/>
        <end position="2144"/>
    </location>
</feature>
<feature type="compositionally biased region" description="Basic and acidic residues" evidence="1">
    <location>
        <begin position="2113"/>
        <end position="2125"/>
    </location>
</feature>
<dbReference type="GO" id="GO:0032040">
    <property type="term" value="C:small-subunit processome"/>
    <property type="evidence" value="ECO:0007669"/>
    <property type="project" value="TreeGrafter"/>
</dbReference>
<gene>
    <name evidence="4" type="ORF">J8273_3442</name>
</gene>
<feature type="compositionally biased region" description="Acidic residues" evidence="1">
    <location>
        <begin position="115"/>
        <end position="135"/>
    </location>
</feature>
<dbReference type="Gene3D" id="1.25.10.10">
    <property type="entry name" value="Leucine-rich Repeat Variant"/>
    <property type="match status" value="1"/>
</dbReference>
<feature type="domain" description="U3 small nucleolar RNA-associated protein 20" evidence="3">
    <location>
        <begin position="1146"/>
        <end position="1340"/>
    </location>
</feature>
<feature type="region of interest" description="Disordered" evidence="1">
    <location>
        <begin position="1356"/>
        <end position="1378"/>
    </location>
</feature>
<name>A0A8J6E1C7_9EUKA</name>
<dbReference type="SUPFAM" id="SSF48371">
    <property type="entry name" value="ARM repeat"/>
    <property type="match status" value="1"/>
</dbReference>
<dbReference type="PANTHER" id="PTHR17695">
    <property type="entry name" value="SMALL SUBUNIT PROCESSOME COMPONENT 20 HOMOLOG"/>
    <property type="match status" value="1"/>
</dbReference>
<dbReference type="InterPro" id="IPR052575">
    <property type="entry name" value="SSU_processome_comp_20"/>
</dbReference>
<evidence type="ECO:0000259" key="2">
    <source>
        <dbReference type="Pfam" id="PF07539"/>
    </source>
</evidence>
<sequence length="2144" mass="232865">MDANTETETLEAISGLFGQITSAQFYLDRDFARVLSNAAARYRTAGHSGISEEHVRLSLAELFKLIKYGNIELTKEVHRVIAAIINEQTTGHAQIVWDLWQEEMLAYLTQTVPTEEPENEPAEEEEPVQDEDMDGDSPKPALDHEAIRALRKQITEATYAKKNLMRVLAEHDRTITGVVNSKRRFTKVTNSAHRKIVAARLTQAKEKLDNLRCQLDGLLPEEERPEPIDFSEPVAPKEARPTDIITRLLMLFDCRAGGDKPEERWGKLTFRLALADGHLAFWEELFADPRRAKHDSIVSVVANMPQSKEARKFMTPEAKTVVNQISHLIRTKYLTSPRREVQQPAARAAVWAGWALGHNWANNYAMILENLTGELFADQLRSLLHSEPKHVVEDTARKNDGVVLRVISKEDRPLVMPVLMSALAGQMVSKYKRRDRGPEARRLLISRWCASCTAEEIAPLMETVLGPEEIEGESSRRVVQGTLRTLLPIVTECGMALVPYLTRIQSLLLGALLSEAAEPEPDNDPDDAEADQAMDDNDKTAPEPAEADKPKRSRQGASAILQDALAMLPTVLSLHTMTNPSAASLVVARLAVFLKTALSPAVVASSVRSAHRPPHAFRLLLALADQPAVLYELDLAMRVPVLGAVLQGAMAVFDDDHKGAVVTHDTVQQIVVLFETLNKLPSATPLLTRHTPAALTFLATIVAECSLEAAAAARRHFAERCLVLITSLGKLSPGLMAEDVTTLIALARAAFINAGPPVDKLISLLQAMADNDMPAGPRAAATIVTRIAPLMAHEHPVVVQRAGLVLAKLGAVDGNESLQAAVTAAQALSSSATKSSVTGSVADALKLMPTTPADAICAPAPYTTLPVPKGLQGGFMPSADPHSAVTLAPLAFASLRRALADDGFDGQTSVVLDAVFGSMTEKHGSSSLYGLLPRLRAMISHAVRKLGPKLVASKVPHRVFATHARVLASLGQAPNMSDLRAVLCAGDDEKRTVALLGNATEVSQKDGFKAMHQATLATPPTEPALSLLFILVEARVLTETNHTLSTVAVNVMTALATLLSPQGWVEVVQRSVATLTSAPDSKGRKRALAVVIHVAENPPVLVEENEVVRTAITNTVIPKLLANLVREKKGHKDKTGVKKTVARVVPQVASTLAALTKMLPEEMQQSSLRPVLLKLVTNLKATNEVVREGARTALCDVAGRLGPSFLPQILQAIVSQLKQDRQRHVAVRAVSAVSSRLMSEGASVDGVRDILLECIMETTFGVVAEQKNEIKFTQKTKDAARTGDATEIARLVGAYGSLKDIQTVSAAIIGKIDDTLDESTKQAVRALLEHMAVGISRNTNDLDIIATVKTLLAPKTDSAPAPVAPARRDHRELEPEPRMGPTGAILRAAEGASPTQHAHLLPEFGLDIFARRAKGGMPSLFPEGDKPGLGQDWKPERFDEMIALLDILGLSVPYLSAVQGMLAVRATRVCYTILRMFSFYDETNSRVIAEEFAKGPDGTRPSVTEEYKLLLKVDTETIKQIVKGVSKNLARAKQASNSTVGLAKGRVSGNNLLTPSLKLAASLIDLPLFGKAMVDDAPAKKVHKLSKKMRKEQEESTRSNLISVLCEEIKRRLSNCDAHPSVFGALASILRSAPEQLLVDGTKNKLAEICETSVLNMITADTAVADLAESTFVTYVTAFVTRTAPLRADRTADTLISRIHENLSKLAKSTGNTGLYSKYRLAAARCFQKLVTSEKITASLFEAYDTNFIRALLLYFAVAAAQVQAEHELAKAIKDAAQALVNRMPQSASRYDAMRLVMDQLTQLGDLASSEPATMHLALTNGALYLADLVPACAAEARPVAEAIIRRPIHLGGALMGALSLVAACPTIEGALSLRQCIDDLESKDQLDGHPASAQIRDAAASLLIAVTAPTDTDPTPWKNFVNDNDNAGPEKAIHRLTHSLITVVPQHGCSDREPTDEEAKNGVKLQSTAPVATALVYGLMAIHHRNHESERLLARNGDGPRTSKSIIRALMTFAYDNGVYKDSSRELVARISDLLFRTIKAEALRDPSATEEYTDKWSAELKEVLRQFYAMSHCTTDYVRWLCKKGDEMEPGPFEQKVVSLFEEVRQAVDNKKRDNRRANEVSRLKRKSGMLSESGEGKRARS</sequence>
<accession>A0A8J6E1C7</accession>
<feature type="compositionally biased region" description="Acidic residues" evidence="1">
    <location>
        <begin position="517"/>
        <end position="535"/>
    </location>
</feature>
<feature type="region of interest" description="Disordered" evidence="1">
    <location>
        <begin position="517"/>
        <end position="554"/>
    </location>
</feature>
<dbReference type="PANTHER" id="PTHR17695:SF11">
    <property type="entry name" value="SMALL SUBUNIT PROCESSOME COMPONENT 20 HOMOLOG"/>
    <property type="match status" value="1"/>
</dbReference>
<dbReference type="Proteomes" id="UP000717585">
    <property type="component" value="Unassembled WGS sequence"/>
</dbReference>
<protein>
    <submittedName>
        <fullName evidence="4">Down-regulated in metastasis</fullName>
    </submittedName>
</protein>
<feature type="compositionally biased region" description="Basic and acidic residues" evidence="1">
    <location>
        <begin position="1366"/>
        <end position="1377"/>
    </location>
</feature>
<evidence type="ECO:0000313" key="5">
    <source>
        <dbReference type="Proteomes" id="UP000717585"/>
    </source>
</evidence>
<dbReference type="OrthoDB" id="360653at2759"/>
<proteinExistence type="predicted"/>